<keyword evidence="3" id="KW-1003">Cell membrane</keyword>
<evidence type="ECO:0000256" key="2">
    <source>
        <dbReference type="ARBA" id="ARBA00022448"/>
    </source>
</evidence>
<evidence type="ECO:0000256" key="9">
    <source>
        <dbReference type="SAM" id="Phobius"/>
    </source>
</evidence>
<evidence type="ECO:0000313" key="11">
    <source>
        <dbReference type="Proteomes" id="UP000298653"/>
    </source>
</evidence>
<dbReference type="Pfam" id="PF03611">
    <property type="entry name" value="EIIC-GAT"/>
    <property type="match status" value="1"/>
</dbReference>
<feature type="transmembrane region" description="Helical" evidence="9">
    <location>
        <begin position="330"/>
        <end position="348"/>
    </location>
</feature>
<accession>A0A4V1EG91</accession>
<evidence type="ECO:0000256" key="3">
    <source>
        <dbReference type="ARBA" id="ARBA00022475"/>
    </source>
</evidence>
<evidence type="ECO:0000256" key="4">
    <source>
        <dbReference type="ARBA" id="ARBA00022597"/>
    </source>
</evidence>
<feature type="transmembrane region" description="Helical" evidence="9">
    <location>
        <begin position="39"/>
        <end position="56"/>
    </location>
</feature>
<feature type="transmembrane region" description="Helical" evidence="9">
    <location>
        <begin position="220"/>
        <end position="243"/>
    </location>
</feature>
<keyword evidence="11" id="KW-1185">Reference proteome</keyword>
<reference evidence="10 11" key="1">
    <citation type="submission" date="2019-05" db="EMBL/GenBank/DDBJ databases">
        <title>Complete genome sequencing of Anaerostipes rhamnosivorans.</title>
        <authorList>
            <person name="Bui T.P.N."/>
            <person name="de Vos W.M."/>
        </authorList>
    </citation>
    <scope>NUCLEOTIDE SEQUENCE [LARGE SCALE GENOMIC DNA]</scope>
    <source>
        <strain evidence="10 11">1y2</strain>
    </source>
</reference>
<dbReference type="OrthoDB" id="2190837at2"/>
<keyword evidence="5" id="KW-0598">Phosphotransferase system</keyword>
<feature type="transmembrane region" description="Helical" evidence="9">
    <location>
        <begin position="93"/>
        <end position="114"/>
    </location>
</feature>
<evidence type="ECO:0000256" key="6">
    <source>
        <dbReference type="ARBA" id="ARBA00022692"/>
    </source>
</evidence>
<dbReference type="InterPro" id="IPR013853">
    <property type="entry name" value="EIIC-GAT"/>
</dbReference>
<protein>
    <submittedName>
        <fullName evidence="10">PTS system, galactitol-specific IIC component</fullName>
    </submittedName>
</protein>
<dbReference type="EMBL" id="CP040058">
    <property type="protein sequence ID" value="QCP35260.1"/>
    <property type="molecule type" value="Genomic_DNA"/>
</dbReference>
<keyword evidence="7 9" id="KW-1133">Transmembrane helix</keyword>
<comment type="subcellular location">
    <subcellularLocation>
        <location evidence="1">Cell membrane</location>
        <topology evidence="1">Multi-pass membrane protein</topology>
    </subcellularLocation>
</comment>
<dbReference type="KEGG" id="arf:AR1Y2_1806"/>
<evidence type="ECO:0000256" key="5">
    <source>
        <dbReference type="ARBA" id="ARBA00022683"/>
    </source>
</evidence>
<feature type="transmembrane region" description="Helical" evidence="9">
    <location>
        <begin position="354"/>
        <end position="375"/>
    </location>
</feature>
<evidence type="ECO:0000256" key="1">
    <source>
        <dbReference type="ARBA" id="ARBA00004651"/>
    </source>
</evidence>
<organism evidence="10 11">
    <name type="scientific">Anaerostipes rhamnosivorans</name>
    <dbReference type="NCBI Taxonomy" id="1229621"/>
    <lineage>
        <taxon>Bacteria</taxon>
        <taxon>Bacillati</taxon>
        <taxon>Bacillota</taxon>
        <taxon>Clostridia</taxon>
        <taxon>Lachnospirales</taxon>
        <taxon>Lachnospiraceae</taxon>
        <taxon>Anaerostipes</taxon>
    </lineage>
</organism>
<keyword evidence="2" id="KW-0813">Transport</keyword>
<evidence type="ECO:0000256" key="8">
    <source>
        <dbReference type="ARBA" id="ARBA00023136"/>
    </source>
</evidence>
<dbReference type="AlphaFoldDB" id="A0A4V1EG91"/>
<sequence>MEAFFNGLSSALSSLGSNGILPIGLFVLALVFRMKIGEALRAALTGAVGMVGMNLTTDMLVAQMTPATQSMVERLGWKLDIVDTGWSLISYAWGSPVSGILILLGIGLNLLLLVTNFTKTLMIDFWNYWSFLACGALIYGATESVLWSVAATGIYMIITWKWSDHVAPIYQEASGMDAVTWPTGAIIAPAMIGFPVIKLCQKIPVIKDIKADPEHLQNKLGVFGETMVVGFFIGIIIGILAAFDVIKCFLLGVNMGAVMVLLPRMIAIMMEGLLPIANAAQEFCEKHLHGKKIWIGIDASTLMGNPCNMTSIMIMTPVVTVMSIIPGNRMLAVASLVAVPWFIIPLAYYAKDNILHTCIAAFVVFSVYFLCATALAGAHTNIAHICGSLANGNTLTSCLSEGGNPITWIIYKLLHIFGQTVV</sequence>
<dbReference type="PANTHER" id="PTHR37324">
    <property type="entry name" value="PTS SYSTEM GALACTITOL-SPECIFIC EIIC COMPONENT"/>
    <property type="match status" value="1"/>
</dbReference>
<evidence type="ECO:0000313" key="10">
    <source>
        <dbReference type="EMBL" id="QCP35260.1"/>
    </source>
</evidence>
<feature type="transmembrane region" description="Helical" evidence="9">
    <location>
        <begin position="126"/>
        <end position="158"/>
    </location>
</feature>
<name>A0A4V1EG91_9FIRM</name>
<keyword evidence="6 9" id="KW-0812">Transmembrane</keyword>
<evidence type="ECO:0000256" key="7">
    <source>
        <dbReference type="ARBA" id="ARBA00022989"/>
    </source>
</evidence>
<gene>
    <name evidence="10" type="ORF">AR1Y2_1806</name>
</gene>
<dbReference type="GO" id="GO:0009401">
    <property type="term" value="P:phosphoenolpyruvate-dependent sugar phosphotransferase system"/>
    <property type="evidence" value="ECO:0007669"/>
    <property type="project" value="UniProtKB-KW"/>
</dbReference>
<feature type="transmembrane region" description="Helical" evidence="9">
    <location>
        <begin position="178"/>
        <end position="199"/>
    </location>
</feature>
<dbReference type="PIRSF" id="PIRSF006304">
    <property type="entry name" value="GatC"/>
    <property type="match status" value="1"/>
</dbReference>
<dbReference type="GO" id="GO:0015577">
    <property type="term" value="F:galactitol transmembrane transporter activity"/>
    <property type="evidence" value="ECO:0007669"/>
    <property type="project" value="InterPro"/>
</dbReference>
<proteinExistence type="predicted"/>
<feature type="transmembrane region" description="Helical" evidence="9">
    <location>
        <begin position="12"/>
        <end position="32"/>
    </location>
</feature>
<keyword evidence="4" id="KW-0762">Sugar transport</keyword>
<dbReference type="PANTHER" id="PTHR37324:SF2">
    <property type="entry name" value="PTS SYSTEM GALACTITOL-SPECIFIC EIIC COMPONENT"/>
    <property type="match status" value="1"/>
</dbReference>
<dbReference type="InterPro" id="IPR004703">
    <property type="entry name" value="PTS_sugar-sp_permease"/>
</dbReference>
<dbReference type="GO" id="GO:0005886">
    <property type="term" value="C:plasma membrane"/>
    <property type="evidence" value="ECO:0007669"/>
    <property type="project" value="UniProtKB-SubCell"/>
</dbReference>
<keyword evidence="8 9" id="KW-0472">Membrane</keyword>
<dbReference type="Proteomes" id="UP000298653">
    <property type="component" value="Chromosome"/>
</dbReference>
<dbReference type="RefSeq" id="WP_137328667.1">
    <property type="nucleotide sequence ID" value="NZ_CP040058.1"/>
</dbReference>